<gene>
    <name evidence="2" type="ORF">SLS58_004000</name>
</gene>
<organism evidence="2 3">
    <name type="scientific">Diplodia intermedia</name>
    <dbReference type="NCBI Taxonomy" id="856260"/>
    <lineage>
        <taxon>Eukaryota</taxon>
        <taxon>Fungi</taxon>
        <taxon>Dikarya</taxon>
        <taxon>Ascomycota</taxon>
        <taxon>Pezizomycotina</taxon>
        <taxon>Dothideomycetes</taxon>
        <taxon>Dothideomycetes incertae sedis</taxon>
        <taxon>Botryosphaeriales</taxon>
        <taxon>Botryosphaeriaceae</taxon>
        <taxon>Diplodia</taxon>
    </lineage>
</organism>
<dbReference type="EMBL" id="JAKEKT020000021">
    <property type="protein sequence ID" value="KAL1644929.1"/>
    <property type="molecule type" value="Genomic_DNA"/>
</dbReference>
<accession>A0ABR3TUR1</accession>
<sequence length="194" mass="19683">MATNAVAAIVPKSATVAVEPALLESEPLPELPLELSAPPVEAAEPELPLDCAAAVASATLMPYDVATEGVPVAGVDVDVVETVQPDQVVHGALVPQGPSVQPDQVLAGQAEPPHHFVHAPVVQSPLDCHGPHGALPPKGPPEWLPPQPPAPLPGPQPPGPPGPPHEPPGPPVVQGPPDVHDVHGFVLVLQTEGS</sequence>
<reference evidence="2 3" key="1">
    <citation type="journal article" date="2023" name="Plant Dis.">
        <title>First Report of Diplodia intermedia Causing Canker and Dieback Diseases on Apple Trees in Canada.</title>
        <authorList>
            <person name="Ellouze W."/>
            <person name="Ilyukhin E."/>
            <person name="Sulman M."/>
            <person name="Ali S."/>
        </authorList>
    </citation>
    <scope>NUCLEOTIDE SEQUENCE [LARGE SCALE GENOMIC DNA]</scope>
    <source>
        <strain evidence="2 3">M45-28</strain>
    </source>
</reference>
<feature type="compositionally biased region" description="Pro residues" evidence="1">
    <location>
        <begin position="137"/>
        <end position="174"/>
    </location>
</feature>
<proteinExistence type="predicted"/>
<dbReference type="Proteomes" id="UP001521184">
    <property type="component" value="Unassembled WGS sequence"/>
</dbReference>
<comment type="caution">
    <text evidence="2">The sequence shown here is derived from an EMBL/GenBank/DDBJ whole genome shotgun (WGS) entry which is preliminary data.</text>
</comment>
<protein>
    <submittedName>
        <fullName evidence="2">Uncharacterized protein</fullName>
    </submittedName>
</protein>
<evidence type="ECO:0000313" key="3">
    <source>
        <dbReference type="Proteomes" id="UP001521184"/>
    </source>
</evidence>
<feature type="region of interest" description="Disordered" evidence="1">
    <location>
        <begin position="123"/>
        <end position="182"/>
    </location>
</feature>
<evidence type="ECO:0000256" key="1">
    <source>
        <dbReference type="SAM" id="MobiDB-lite"/>
    </source>
</evidence>
<name>A0ABR3TUR1_9PEZI</name>
<evidence type="ECO:0000313" key="2">
    <source>
        <dbReference type="EMBL" id="KAL1644929.1"/>
    </source>
</evidence>
<keyword evidence="3" id="KW-1185">Reference proteome</keyword>